<dbReference type="Pfam" id="PF00903">
    <property type="entry name" value="Glyoxalase"/>
    <property type="match status" value="1"/>
</dbReference>
<proteinExistence type="predicted"/>
<dbReference type="PROSITE" id="PS51819">
    <property type="entry name" value="VOC"/>
    <property type="match status" value="1"/>
</dbReference>
<dbReference type="STRING" id="50340.PF66_05541"/>
<accession>A0A0N0E1Q1</accession>
<comment type="caution">
    <text evidence="2">The sequence shown here is derived from an EMBL/GenBank/DDBJ whole genome shotgun (WGS) entry which is preliminary data.</text>
</comment>
<evidence type="ECO:0000259" key="1">
    <source>
        <dbReference type="PROSITE" id="PS51819"/>
    </source>
</evidence>
<dbReference type="InterPro" id="IPR029068">
    <property type="entry name" value="Glyas_Bleomycin-R_OHBP_Dase"/>
</dbReference>
<organism evidence="2 3">
    <name type="scientific">Pseudomonas asplenii</name>
    <dbReference type="NCBI Taxonomy" id="53407"/>
    <lineage>
        <taxon>Bacteria</taxon>
        <taxon>Pseudomonadati</taxon>
        <taxon>Pseudomonadota</taxon>
        <taxon>Gammaproteobacteria</taxon>
        <taxon>Pseudomonadales</taxon>
        <taxon>Pseudomonadaceae</taxon>
        <taxon>Pseudomonas</taxon>
    </lineage>
</organism>
<protein>
    <recommendedName>
        <fullName evidence="1">VOC domain-containing protein</fullName>
    </recommendedName>
</protein>
<evidence type="ECO:0000313" key="2">
    <source>
        <dbReference type="EMBL" id="KPA87964.1"/>
    </source>
</evidence>
<sequence>MSVKAIPEGFHSITPYLGVSQAAAAIDFYKQAFGATEIMRLSMPDGSIGHAELRIGDSPLMLGTPCGEGPFVSPQGPTSVGIHLYVSDVDKQFETATAAGATVVSEVQDQFYGDRSCTLRDPFGHVWFLASHKEDLTQAEIEARAAKLFQQSRG</sequence>
<dbReference type="OrthoDB" id="9795306at2"/>
<name>A0A0N0E1Q1_9PSED</name>
<dbReference type="SUPFAM" id="SSF54593">
    <property type="entry name" value="Glyoxalase/Bleomycin resistance protein/Dihydroxybiphenyl dioxygenase"/>
    <property type="match status" value="1"/>
</dbReference>
<dbReference type="Gene3D" id="3.30.720.110">
    <property type="match status" value="1"/>
</dbReference>
<dbReference type="AlphaFoldDB" id="A0A0N0E1Q1"/>
<dbReference type="EMBL" id="JSYZ01000025">
    <property type="protein sequence ID" value="KPA87964.1"/>
    <property type="molecule type" value="Genomic_DNA"/>
</dbReference>
<gene>
    <name evidence="2" type="ORF">PF66_05541</name>
</gene>
<dbReference type="PANTHER" id="PTHR34109">
    <property type="entry name" value="BNAUNNG04460D PROTEIN-RELATED"/>
    <property type="match status" value="1"/>
</dbReference>
<dbReference type="PANTHER" id="PTHR34109:SF1">
    <property type="entry name" value="VOC DOMAIN-CONTAINING PROTEIN"/>
    <property type="match status" value="1"/>
</dbReference>
<dbReference type="Proteomes" id="UP000037931">
    <property type="component" value="Unassembled WGS sequence"/>
</dbReference>
<reference evidence="2 3" key="1">
    <citation type="journal article" date="2015" name="PLoS ONE">
        <title>Rice-Infecting Pseudomonas Genomes Are Highly Accessorized and Harbor Multiple Putative Virulence Mechanisms to Cause Sheath Brown Rot.</title>
        <authorList>
            <person name="Quibod I.L."/>
            <person name="Grande G."/>
            <person name="Oreiro E.G."/>
            <person name="Borja F.N."/>
            <person name="Dossa G.S."/>
            <person name="Mauleon R."/>
            <person name="Cruz C.V."/>
            <person name="Oliva R."/>
        </authorList>
    </citation>
    <scope>NUCLEOTIDE SEQUENCE [LARGE SCALE GENOMIC DNA]</scope>
    <source>
        <strain evidence="2 3">IRRI 6609</strain>
    </source>
</reference>
<dbReference type="RefSeq" id="WP_054060811.1">
    <property type="nucleotide sequence ID" value="NZ_JAQMZR010000050.1"/>
</dbReference>
<keyword evidence="3" id="KW-1185">Reference proteome</keyword>
<dbReference type="InterPro" id="IPR037523">
    <property type="entry name" value="VOC_core"/>
</dbReference>
<dbReference type="CDD" id="cd07246">
    <property type="entry name" value="VOC_like"/>
    <property type="match status" value="1"/>
</dbReference>
<dbReference type="InterPro" id="IPR004360">
    <property type="entry name" value="Glyas_Fos-R_dOase_dom"/>
</dbReference>
<feature type="domain" description="VOC" evidence="1">
    <location>
        <begin position="9"/>
        <end position="132"/>
    </location>
</feature>
<dbReference type="PATRIC" id="fig|50340.43.peg.3255"/>
<dbReference type="Gene3D" id="3.30.720.120">
    <property type="match status" value="1"/>
</dbReference>
<evidence type="ECO:0000313" key="3">
    <source>
        <dbReference type="Proteomes" id="UP000037931"/>
    </source>
</evidence>